<reference evidence="3 4" key="1">
    <citation type="submission" date="2016-11" db="EMBL/GenBank/DDBJ databases">
        <authorList>
            <person name="Jaros S."/>
            <person name="Januszkiewicz K."/>
            <person name="Wedrychowicz H."/>
        </authorList>
    </citation>
    <scope>NUCLEOTIDE SEQUENCE [LARGE SCALE GENOMIC DNA]</scope>
    <source>
        <strain evidence="3 4">DSM 24574</strain>
    </source>
</reference>
<keyword evidence="1" id="KW-0732">Signal</keyword>
<organism evidence="3 4">
    <name type="scientific">Chryseolinea serpens</name>
    <dbReference type="NCBI Taxonomy" id="947013"/>
    <lineage>
        <taxon>Bacteria</taxon>
        <taxon>Pseudomonadati</taxon>
        <taxon>Bacteroidota</taxon>
        <taxon>Cytophagia</taxon>
        <taxon>Cytophagales</taxon>
        <taxon>Fulvivirgaceae</taxon>
        <taxon>Chryseolinea</taxon>
    </lineage>
</organism>
<feature type="chain" id="PRO_5012997059" evidence="1">
    <location>
        <begin position="22"/>
        <end position="160"/>
    </location>
</feature>
<proteinExistence type="predicted"/>
<dbReference type="Proteomes" id="UP000184212">
    <property type="component" value="Unassembled WGS sequence"/>
</dbReference>
<dbReference type="AlphaFoldDB" id="A0A1M5RTJ4"/>
<evidence type="ECO:0000313" key="4">
    <source>
        <dbReference type="Proteomes" id="UP000184212"/>
    </source>
</evidence>
<dbReference type="Gene3D" id="3.50.70.20">
    <property type="entry name" value="Cytochrome P460"/>
    <property type="match status" value="1"/>
</dbReference>
<keyword evidence="4" id="KW-1185">Reference proteome</keyword>
<dbReference type="CDD" id="cd20752">
    <property type="entry name" value="cyt_c'_beta"/>
    <property type="match status" value="1"/>
</dbReference>
<gene>
    <name evidence="3" type="ORF">SAMN04488109_3567</name>
</gene>
<feature type="signal peptide" evidence="1">
    <location>
        <begin position="1"/>
        <end position="21"/>
    </location>
</feature>
<name>A0A1M5RTJ4_9BACT</name>
<dbReference type="EMBL" id="FQWQ01000002">
    <property type="protein sequence ID" value="SHH29489.1"/>
    <property type="molecule type" value="Genomic_DNA"/>
</dbReference>
<dbReference type="InterPro" id="IPR032033">
    <property type="entry name" value="Cytochrome_P460"/>
</dbReference>
<feature type="domain" description="Cytochrome P460" evidence="2">
    <location>
        <begin position="33"/>
        <end position="155"/>
    </location>
</feature>
<evidence type="ECO:0000259" key="2">
    <source>
        <dbReference type="Pfam" id="PF16694"/>
    </source>
</evidence>
<dbReference type="STRING" id="947013.SAMN04488109_3567"/>
<dbReference type="RefSeq" id="WP_073136530.1">
    <property type="nucleotide sequence ID" value="NZ_FQWQ01000002.1"/>
</dbReference>
<protein>
    <submittedName>
        <fullName evidence="3">Cytochrome P460</fullName>
    </submittedName>
</protein>
<sequence length="160" mass="17952">MKGYYIISLAIVAFISATSFTFNEPTGNTIPYPEGYRRWTHIKTGIVGPEHPNVKYRGFNHVYANDKAFQGFESGTFPEGSIIVFDVIEASTSNNYTAEGKRDHMDVMVKDAVKFAATGGWGYAQFEGNGDPRALTDETVTKCYQCHLKQSDHVFSEFRK</sequence>
<dbReference type="Pfam" id="PF16694">
    <property type="entry name" value="Cytochrome_P460"/>
    <property type="match status" value="1"/>
</dbReference>
<accession>A0A1M5RTJ4</accession>
<dbReference type="InterPro" id="IPR038142">
    <property type="entry name" value="Cytochrome_P460_sp"/>
</dbReference>
<evidence type="ECO:0000313" key="3">
    <source>
        <dbReference type="EMBL" id="SHH29489.1"/>
    </source>
</evidence>
<evidence type="ECO:0000256" key="1">
    <source>
        <dbReference type="SAM" id="SignalP"/>
    </source>
</evidence>